<dbReference type="EMBL" id="WAEL01000015">
    <property type="protein sequence ID" value="NID13768.1"/>
    <property type="molecule type" value="Genomic_DNA"/>
</dbReference>
<accession>A0ABX0QSN3</accession>
<sequence>MRADLTTNVQAWLDQADPSYPAGLELLAAAGFDQTSLTWQLLQRGADSFTRPKLRDCLTAVLSAGTPVLAPAPLPPVVSGHIPAPDQALKARLLNERTELKARLRAILEQPDRAAERLTSALRIKVITQELDRLYDPEAFVEPAKETKPLTLANLRTYVSLYKKKVRQQPGNATYAQKLTHYQTLLTKLTHETI</sequence>
<protein>
    <submittedName>
        <fullName evidence="1">Uncharacterized protein</fullName>
    </submittedName>
</protein>
<evidence type="ECO:0000313" key="1">
    <source>
        <dbReference type="EMBL" id="NID13768.1"/>
    </source>
</evidence>
<gene>
    <name evidence="1" type="ORF">F7231_26605</name>
</gene>
<organism evidence="1 2">
    <name type="scientific">Fibrivirga algicola</name>
    <dbReference type="NCBI Taxonomy" id="2950420"/>
    <lineage>
        <taxon>Bacteria</taxon>
        <taxon>Pseudomonadati</taxon>
        <taxon>Bacteroidota</taxon>
        <taxon>Cytophagia</taxon>
        <taxon>Cytophagales</taxon>
        <taxon>Spirosomataceae</taxon>
        <taxon>Fibrivirga</taxon>
    </lineage>
</organism>
<dbReference type="RefSeq" id="WP_166694280.1">
    <property type="nucleotide sequence ID" value="NZ_WAEL01000015.1"/>
</dbReference>
<name>A0ABX0QSN3_9BACT</name>
<proteinExistence type="predicted"/>
<evidence type="ECO:0000313" key="2">
    <source>
        <dbReference type="Proteomes" id="UP000606008"/>
    </source>
</evidence>
<keyword evidence="2" id="KW-1185">Reference proteome</keyword>
<comment type="caution">
    <text evidence="1">The sequence shown here is derived from an EMBL/GenBank/DDBJ whole genome shotgun (WGS) entry which is preliminary data.</text>
</comment>
<reference evidence="2" key="2">
    <citation type="submission" date="2023-07" db="EMBL/GenBank/DDBJ databases">
        <authorList>
            <person name="Jung D.-H."/>
        </authorList>
    </citation>
    <scope>NUCLEOTIDE SEQUENCE [LARGE SCALE GENOMIC DNA]</scope>
    <source>
        <strain evidence="2">JA-25</strain>
    </source>
</reference>
<reference evidence="2" key="1">
    <citation type="submission" date="2019-09" db="EMBL/GenBank/DDBJ databases">
        <authorList>
            <person name="Jung D.-H."/>
        </authorList>
    </citation>
    <scope>NUCLEOTIDE SEQUENCE [LARGE SCALE GENOMIC DNA]</scope>
    <source>
        <strain evidence="2">JA-25</strain>
    </source>
</reference>
<dbReference type="Proteomes" id="UP000606008">
    <property type="component" value="Unassembled WGS sequence"/>
</dbReference>